<evidence type="ECO:0000256" key="1">
    <source>
        <dbReference type="SAM" id="Coils"/>
    </source>
</evidence>
<feature type="coiled-coil region" evidence="1">
    <location>
        <begin position="388"/>
        <end position="415"/>
    </location>
</feature>
<evidence type="ECO:0000313" key="3">
    <source>
        <dbReference type="EMBL" id="MYC97243.1"/>
    </source>
</evidence>
<reference evidence="3" key="1">
    <citation type="submission" date="2019-09" db="EMBL/GenBank/DDBJ databases">
        <title>Characterisation of the sponge microbiome using genome-centric metagenomics.</title>
        <authorList>
            <person name="Engelberts J.P."/>
            <person name="Robbins S.J."/>
            <person name="De Goeij J.M."/>
            <person name="Aranda M."/>
            <person name="Bell S.C."/>
            <person name="Webster N.S."/>
        </authorList>
    </citation>
    <scope>NUCLEOTIDE SEQUENCE</scope>
    <source>
        <strain evidence="3">SB0661_bin_32</strain>
    </source>
</reference>
<protein>
    <submittedName>
        <fullName evidence="3">Uncharacterized protein</fullName>
    </submittedName>
</protein>
<gene>
    <name evidence="3" type="ORF">F4X14_19985</name>
</gene>
<proteinExistence type="predicted"/>
<accession>A0A6B1DCU9</accession>
<organism evidence="3">
    <name type="scientific">Caldilineaceae bacterium SB0661_bin_32</name>
    <dbReference type="NCBI Taxonomy" id="2605255"/>
    <lineage>
        <taxon>Bacteria</taxon>
        <taxon>Bacillati</taxon>
        <taxon>Chloroflexota</taxon>
        <taxon>Caldilineae</taxon>
        <taxon>Caldilineales</taxon>
        <taxon>Caldilineaceae</taxon>
    </lineage>
</organism>
<keyword evidence="1" id="KW-0175">Coiled coil</keyword>
<dbReference type="EMBL" id="VXMH01000108">
    <property type="protein sequence ID" value="MYC97243.1"/>
    <property type="molecule type" value="Genomic_DNA"/>
</dbReference>
<evidence type="ECO:0000256" key="2">
    <source>
        <dbReference type="SAM" id="MobiDB-lite"/>
    </source>
</evidence>
<feature type="region of interest" description="Disordered" evidence="2">
    <location>
        <begin position="346"/>
        <end position="377"/>
    </location>
</feature>
<dbReference type="AlphaFoldDB" id="A0A6B1DCU9"/>
<comment type="caution">
    <text evidence="3">The sequence shown here is derived from an EMBL/GenBank/DDBJ whole genome shotgun (WGS) entry which is preliminary data.</text>
</comment>
<sequence length="590" mass="66685">MVTRTHDAAPKLNNIVDLMSDDFRAEVVERALVRRKKASGDLRQLFQSVLRKCVKIKGFRNPNRADYRVLLAEILRLLPSSADLVGAVLQVWMDSHAELYEIVCRRLCDLNMPAQGLDFTENCFAGSMDSGNWLQEAESLAASHSQFSKDEFALMLLCVSGNMPDGDEGDSDAPAESQSDAFFRQWLAELRDLPADASQWKQASDFVASATEIIHYKAIVRRYTQKYGEILAEINQEFVRELEFFMGGPDGRTLDQFFEQVGGYLLPTAEELEELLHRTESLKRLLYDYKPVHDIAPTVSEEAALWPRRVKLQQEILACIYHMHIMFADIEEDDEVLEALEATEASRVSDSAADDDQSDSVQPSIPVHGDESVLEPAAEVPYVSDTGKSSLESENSSLRQELQELRGELKTTQEVVKLWRVAYEKTRRQVAPTEEPPSVDELLPIENVRTAVALAREKYAGELLFQPNSKSEIEDNPYEKPTNVMAALEWLATTYYRSRMGEVSIPDLNSSIKKACGWNYIGSQSKNTMNRYKSWYTTGLEGKTYWLKSHVGTGSNKDSRYTIRIAFDWDSARQVVVIGYIGQHQQTGAT</sequence>
<name>A0A6B1DCU9_9CHLR</name>